<dbReference type="RefSeq" id="WP_182836792.1">
    <property type="nucleotide sequence ID" value="NZ_BAAABQ010000078.1"/>
</dbReference>
<gene>
    <name evidence="1" type="ORF">BC739_001698</name>
</gene>
<sequence>MASESVHHITDTCRVRTEWDSTDLKLEFAEGEVYVALVIQGADAAGRIVNALQQAIQDAAEELLLDPSHDRPPRLRAIDGGT</sequence>
<comment type="caution">
    <text evidence="1">The sequence shown here is derived from an EMBL/GenBank/DDBJ whole genome shotgun (WGS) entry which is preliminary data.</text>
</comment>
<organism evidence="1 2">
    <name type="scientific">Kutzneria viridogrisea</name>
    <dbReference type="NCBI Taxonomy" id="47990"/>
    <lineage>
        <taxon>Bacteria</taxon>
        <taxon>Bacillati</taxon>
        <taxon>Actinomycetota</taxon>
        <taxon>Actinomycetes</taxon>
        <taxon>Pseudonocardiales</taxon>
        <taxon>Pseudonocardiaceae</taxon>
        <taxon>Kutzneria</taxon>
    </lineage>
</organism>
<protein>
    <submittedName>
        <fullName evidence="1">Uncharacterized protein</fullName>
    </submittedName>
</protein>
<evidence type="ECO:0000313" key="2">
    <source>
        <dbReference type="Proteomes" id="UP000517916"/>
    </source>
</evidence>
<accession>A0ABR6BCQ4</accession>
<keyword evidence="2" id="KW-1185">Reference proteome</keyword>
<name>A0ABR6BCQ4_9PSEU</name>
<dbReference type="EMBL" id="JACJID010000001">
    <property type="protein sequence ID" value="MBA8924501.1"/>
    <property type="molecule type" value="Genomic_DNA"/>
</dbReference>
<evidence type="ECO:0000313" key="1">
    <source>
        <dbReference type="EMBL" id="MBA8924501.1"/>
    </source>
</evidence>
<proteinExistence type="predicted"/>
<dbReference type="Proteomes" id="UP000517916">
    <property type="component" value="Unassembled WGS sequence"/>
</dbReference>
<reference evidence="1 2" key="1">
    <citation type="submission" date="2020-08" db="EMBL/GenBank/DDBJ databases">
        <title>Genomic Encyclopedia of Archaeal and Bacterial Type Strains, Phase II (KMG-II): from individual species to whole genera.</title>
        <authorList>
            <person name="Goeker M."/>
        </authorList>
    </citation>
    <scope>NUCLEOTIDE SEQUENCE [LARGE SCALE GENOMIC DNA]</scope>
    <source>
        <strain evidence="1 2">DSM 43850</strain>
    </source>
</reference>